<dbReference type="Proteomes" id="UP000515591">
    <property type="component" value="Chromosome"/>
</dbReference>
<evidence type="ECO:0000256" key="6">
    <source>
        <dbReference type="ARBA" id="ARBA00023002"/>
    </source>
</evidence>
<dbReference type="PRINTS" id="PR00757">
    <property type="entry name" value="AMINEOXDASEF"/>
</dbReference>
<keyword evidence="10" id="KW-0175">Coiled coil</keyword>
<proteinExistence type="inferred from homology"/>
<protein>
    <recommendedName>
        <fullName evidence="5">Tryptophan 2-monooxygenase</fullName>
        <ecNumber evidence="4">1.13.12.3</ecNumber>
    </recommendedName>
</protein>
<dbReference type="SUPFAM" id="SSF54373">
    <property type="entry name" value="FAD-linked reductases, C-terminal domain"/>
    <property type="match status" value="1"/>
</dbReference>
<evidence type="ECO:0000256" key="7">
    <source>
        <dbReference type="ARBA" id="ARBA00023070"/>
    </source>
</evidence>
<dbReference type="InterPro" id="IPR036188">
    <property type="entry name" value="FAD/NAD-bd_sf"/>
</dbReference>
<feature type="coiled-coil region" evidence="10">
    <location>
        <begin position="138"/>
        <end position="165"/>
    </location>
</feature>
<evidence type="ECO:0000256" key="10">
    <source>
        <dbReference type="SAM" id="Coils"/>
    </source>
</evidence>
<dbReference type="AlphaFoldDB" id="A0A6S5S218"/>
<evidence type="ECO:0000259" key="12">
    <source>
        <dbReference type="Pfam" id="PF01593"/>
    </source>
</evidence>
<accession>A0A6S5S218</accession>
<evidence type="ECO:0000256" key="9">
    <source>
        <dbReference type="PIRSR" id="PIRSR601613-1"/>
    </source>
</evidence>
<dbReference type="Pfam" id="PF01593">
    <property type="entry name" value="Amino_oxidase"/>
    <property type="match status" value="1"/>
</dbReference>
<comment type="catalytic activity">
    <reaction evidence="8">
        <text>L-tryptophan + O2 = indole-3-acetamide + CO2 + H2O</text>
        <dbReference type="Rhea" id="RHEA:16165"/>
        <dbReference type="ChEBI" id="CHEBI:15377"/>
        <dbReference type="ChEBI" id="CHEBI:15379"/>
        <dbReference type="ChEBI" id="CHEBI:16031"/>
        <dbReference type="ChEBI" id="CHEBI:16526"/>
        <dbReference type="ChEBI" id="CHEBI:57912"/>
        <dbReference type="EC" id="1.13.12.3"/>
    </reaction>
</comment>
<dbReference type="InterPro" id="IPR001613">
    <property type="entry name" value="Flavin_amine_oxidase"/>
</dbReference>
<evidence type="ECO:0000256" key="1">
    <source>
        <dbReference type="ARBA" id="ARBA00001974"/>
    </source>
</evidence>
<evidence type="ECO:0000313" key="13">
    <source>
        <dbReference type="EMBL" id="BBT18449.1"/>
    </source>
</evidence>
<evidence type="ECO:0000256" key="2">
    <source>
        <dbReference type="ARBA" id="ARBA00004814"/>
    </source>
</evidence>
<feature type="signal peptide" evidence="11">
    <location>
        <begin position="1"/>
        <end position="25"/>
    </location>
</feature>
<evidence type="ECO:0000256" key="5">
    <source>
        <dbReference type="ARBA" id="ARBA00017871"/>
    </source>
</evidence>
<dbReference type="RefSeq" id="WP_182850848.1">
    <property type="nucleotide sequence ID" value="NZ_AP022213.1"/>
</dbReference>
<dbReference type="EC" id="1.13.12.3" evidence="4"/>
<keyword evidence="7" id="KW-0073">Auxin biosynthesis</keyword>
<comment type="cofactor">
    <cofactor evidence="1">
        <name>FAD</name>
        <dbReference type="ChEBI" id="CHEBI:57692"/>
    </cofactor>
</comment>
<feature type="binding site" evidence="9">
    <location>
        <position position="356"/>
    </location>
    <ligand>
        <name>substrate</name>
    </ligand>
</feature>
<feature type="domain" description="Amine oxidase" evidence="12">
    <location>
        <begin position="52"/>
        <end position="462"/>
    </location>
</feature>
<dbReference type="InterPro" id="IPR050281">
    <property type="entry name" value="Flavin_monoamine_oxidase"/>
</dbReference>
<gene>
    <name evidence="13" type="ORF">WP8S17C03_44980</name>
</gene>
<feature type="chain" id="PRO_5028222870" description="Tryptophan 2-monooxygenase" evidence="11">
    <location>
        <begin position="26"/>
        <end position="466"/>
    </location>
</feature>
<dbReference type="Gene3D" id="3.50.50.60">
    <property type="entry name" value="FAD/NAD(P)-binding domain"/>
    <property type="match status" value="1"/>
</dbReference>
<evidence type="ECO:0000313" key="14">
    <source>
        <dbReference type="Proteomes" id="UP000515591"/>
    </source>
</evidence>
<dbReference type="Gene3D" id="3.90.660.10">
    <property type="match status" value="1"/>
</dbReference>
<dbReference type="PANTHER" id="PTHR10742:SF410">
    <property type="entry name" value="LYSINE-SPECIFIC HISTONE DEMETHYLASE 2"/>
    <property type="match status" value="1"/>
</dbReference>
<reference evidence="13 14" key="1">
    <citation type="submission" date="2019-12" db="EMBL/GenBank/DDBJ databases">
        <title>complete genome sequences of Pseudomonas otitidis str. WP8-S17-CRE-03 isolated from wastewater treatment plant effluent.</title>
        <authorList>
            <person name="Sekizuka T."/>
            <person name="Itokawa K."/>
            <person name="Yatsu K."/>
            <person name="Inamine Y."/>
            <person name="Kuroda M."/>
        </authorList>
    </citation>
    <scope>NUCLEOTIDE SEQUENCE [LARGE SCALE GENOMIC DNA]</scope>
    <source>
        <strain evidence="13 14">WP8-S17-CRE-03</strain>
    </source>
</reference>
<keyword evidence="6" id="KW-0560">Oxidoreductase</keyword>
<dbReference type="SUPFAM" id="SSF51905">
    <property type="entry name" value="FAD/NAD(P)-binding domain"/>
    <property type="match status" value="1"/>
</dbReference>
<comment type="pathway">
    <text evidence="2">Plant hormone metabolism; auxin biosynthesis.</text>
</comment>
<feature type="binding site" evidence="9">
    <location>
        <begin position="72"/>
        <end position="73"/>
    </location>
    <ligand>
        <name>FAD</name>
        <dbReference type="ChEBI" id="CHEBI:57692"/>
    </ligand>
</feature>
<name>A0A6S5S218_9GAMM</name>
<dbReference type="PANTHER" id="PTHR10742">
    <property type="entry name" value="FLAVIN MONOAMINE OXIDASE"/>
    <property type="match status" value="1"/>
</dbReference>
<evidence type="ECO:0000256" key="8">
    <source>
        <dbReference type="ARBA" id="ARBA00047321"/>
    </source>
</evidence>
<dbReference type="GO" id="GO:0050361">
    <property type="term" value="F:tryptophan 2-monooxygenase activity"/>
    <property type="evidence" value="ECO:0007669"/>
    <property type="project" value="UniProtKB-EC"/>
</dbReference>
<dbReference type="EMBL" id="AP022213">
    <property type="protein sequence ID" value="BBT18449.1"/>
    <property type="molecule type" value="Genomic_DNA"/>
</dbReference>
<evidence type="ECO:0000256" key="11">
    <source>
        <dbReference type="SAM" id="SignalP"/>
    </source>
</evidence>
<evidence type="ECO:0000256" key="4">
    <source>
        <dbReference type="ARBA" id="ARBA00012535"/>
    </source>
</evidence>
<keyword evidence="11" id="KW-0732">Signal</keyword>
<feature type="binding site" evidence="9">
    <location>
        <position position="249"/>
    </location>
    <ligand>
        <name>FAD</name>
        <dbReference type="ChEBI" id="CHEBI:57692"/>
    </ligand>
</feature>
<organism evidence="13 14">
    <name type="scientific">Metapseudomonas otitidis</name>
    <dbReference type="NCBI Taxonomy" id="319939"/>
    <lineage>
        <taxon>Bacteria</taxon>
        <taxon>Pseudomonadati</taxon>
        <taxon>Pseudomonadota</taxon>
        <taxon>Gammaproteobacteria</taxon>
        <taxon>Pseudomonadales</taxon>
        <taxon>Pseudomonadaceae</taxon>
        <taxon>Metapseudomonas</taxon>
    </lineage>
</organism>
<evidence type="ECO:0000256" key="3">
    <source>
        <dbReference type="ARBA" id="ARBA00005833"/>
    </source>
</evidence>
<dbReference type="GO" id="GO:0009851">
    <property type="term" value="P:auxin biosynthetic process"/>
    <property type="evidence" value="ECO:0007669"/>
    <property type="project" value="UniProtKB-KW"/>
</dbReference>
<comment type="similarity">
    <text evidence="3">Belongs to the tryptophan 2-monooxygenase family.</text>
</comment>
<sequence length="466" mass="50311">MKRRHFILAAGSLLGASLPLSPVLANGLGTQGQRAGRADPGQADVLVIGAGIAGLAAARKLHDAGYRVIVLEARDRLGGRLMTHQAWDGINVDLGATWIHGAGPNNPIARLAKQVGARLATTSTDRTETFGSDGHRYDDDEEEALEALREAIEEAIEQTQDSDEDRPLGDAVREEMDYRSLGLAQRRQVDFLLNTTYEHEYGESVQALSLHTFDSGGEYAGDEALFLDGYRVLVEHLAKGLDIRLGQVVSAIDSEDEGVTVRVGGRSYQAAQVLLSVPLGVLKSGAIDFSPALPPEKTRAIEGLGVGVLNKCCLKFPEAFWDTRTDWINMVPEQHGQWAEWVSLARATGAPILIGFNAADFGREIEGWTDEAIVEDAMTRLRAVYGPDIPQPSDWAITRWASDPHALGSYSCNVVGSTVPMRNDLASPVDGKLFFAGEATDESFYQTVHGAYASGLRAANELMQAS</sequence>
<dbReference type="InterPro" id="IPR002937">
    <property type="entry name" value="Amino_oxidase"/>
</dbReference>